<dbReference type="InterPro" id="IPR005151">
    <property type="entry name" value="Tail-specific_protease"/>
</dbReference>
<dbReference type="SUPFAM" id="SSF50156">
    <property type="entry name" value="PDZ domain-like"/>
    <property type="match status" value="1"/>
</dbReference>
<dbReference type="GO" id="GO:0030288">
    <property type="term" value="C:outer membrane-bounded periplasmic space"/>
    <property type="evidence" value="ECO:0007669"/>
    <property type="project" value="TreeGrafter"/>
</dbReference>
<keyword evidence="4 5" id="KW-0720">Serine protease</keyword>
<keyword evidence="3 5" id="KW-0378">Hydrolase</keyword>
<dbReference type="GO" id="GO:0007165">
    <property type="term" value="P:signal transduction"/>
    <property type="evidence" value="ECO:0007669"/>
    <property type="project" value="TreeGrafter"/>
</dbReference>
<feature type="domain" description="PDZ" evidence="8">
    <location>
        <begin position="106"/>
        <end position="174"/>
    </location>
</feature>
<reference evidence="9 10" key="1">
    <citation type="journal article" date="2015" name="Stand. Genomic Sci.">
        <title>Genomic Encyclopedia of Bacterial and Archaeal Type Strains, Phase III: the genomes of soil and plant-associated and newly described type strains.</title>
        <authorList>
            <person name="Whitman W.B."/>
            <person name="Woyke T."/>
            <person name="Klenk H.P."/>
            <person name="Zhou Y."/>
            <person name="Lilburn T.G."/>
            <person name="Beck B.J."/>
            <person name="De Vos P."/>
            <person name="Vandamme P."/>
            <person name="Eisen J.A."/>
            <person name="Garrity G."/>
            <person name="Hugenholtz P."/>
            <person name="Kyrpides N.C."/>
        </authorList>
    </citation>
    <scope>NUCLEOTIDE SEQUENCE [LARGE SCALE GENOMIC DNA]</scope>
    <source>
        <strain evidence="9 10">A3</strain>
    </source>
</reference>
<dbReference type="SUPFAM" id="SSF52096">
    <property type="entry name" value="ClpP/crotonase"/>
    <property type="match status" value="1"/>
</dbReference>
<dbReference type="Proteomes" id="UP000294862">
    <property type="component" value="Unassembled WGS sequence"/>
</dbReference>
<feature type="compositionally biased region" description="Basic and acidic residues" evidence="6">
    <location>
        <begin position="391"/>
        <end position="405"/>
    </location>
</feature>
<accession>A0A4R2IFP0</accession>
<dbReference type="Pfam" id="PF03572">
    <property type="entry name" value="Peptidase_S41"/>
    <property type="match status" value="1"/>
</dbReference>
<evidence type="ECO:0000256" key="4">
    <source>
        <dbReference type="ARBA" id="ARBA00022825"/>
    </source>
</evidence>
<organism evidence="9 10">
    <name type="scientific">Dokdonella fugitiva</name>
    <dbReference type="NCBI Taxonomy" id="328517"/>
    <lineage>
        <taxon>Bacteria</taxon>
        <taxon>Pseudomonadati</taxon>
        <taxon>Pseudomonadota</taxon>
        <taxon>Gammaproteobacteria</taxon>
        <taxon>Lysobacterales</taxon>
        <taxon>Rhodanobacteraceae</taxon>
        <taxon>Dokdonella</taxon>
    </lineage>
</organism>
<dbReference type="PANTHER" id="PTHR32060">
    <property type="entry name" value="TAIL-SPECIFIC PROTEASE"/>
    <property type="match status" value="1"/>
</dbReference>
<feature type="signal peptide" evidence="7">
    <location>
        <begin position="1"/>
        <end position="20"/>
    </location>
</feature>
<evidence type="ECO:0000256" key="1">
    <source>
        <dbReference type="ARBA" id="ARBA00009179"/>
    </source>
</evidence>
<evidence type="ECO:0000259" key="8">
    <source>
        <dbReference type="PROSITE" id="PS50106"/>
    </source>
</evidence>
<dbReference type="EMBL" id="SLWQ01000001">
    <property type="protein sequence ID" value="TCO43022.1"/>
    <property type="molecule type" value="Genomic_DNA"/>
</dbReference>
<evidence type="ECO:0000256" key="7">
    <source>
        <dbReference type="SAM" id="SignalP"/>
    </source>
</evidence>
<dbReference type="InterPro" id="IPR029045">
    <property type="entry name" value="ClpP/crotonase-like_dom_sf"/>
</dbReference>
<evidence type="ECO:0000256" key="3">
    <source>
        <dbReference type="ARBA" id="ARBA00022801"/>
    </source>
</evidence>
<name>A0A4R2IFP0_9GAMM</name>
<dbReference type="PROSITE" id="PS50106">
    <property type="entry name" value="PDZ"/>
    <property type="match status" value="1"/>
</dbReference>
<dbReference type="GO" id="GO:0006508">
    <property type="term" value="P:proteolysis"/>
    <property type="evidence" value="ECO:0007669"/>
    <property type="project" value="UniProtKB-KW"/>
</dbReference>
<dbReference type="Gene3D" id="3.30.750.44">
    <property type="match status" value="1"/>
</dbReference>
<dbReference type="Gene3D" id="3.90.226.10">
    <property type="entry name" value="2-enoyl-CoA Hydratase, Chain A, domain 1"/>
    <property type="match status" value="1"/>
</dbReference>
<dbReference type="GO" id="GO:0004175">
    <property type="term" value="F:endopeptidase activity"/>
    <property type="evidence" value="ECO:0007669"/>
    <property type="project" value="TreeGrafter"/>
</dbReference>
<dbReference type="Pfam" id="PF22694">
    <property type="entry name" value="CtpB_N-like"/>
    <property type="match status" value="1"/>
</dbReference>
<dbReference type="InterPro" id="IPR036034">
    <property type="entry name" value="PDZ_sf"/>
</dbReference>
<dbReference type="NCBIfam" id="TIGR00225">
    <property type="entry name" value="prc"/>
    <property type="match status" value="1"/>
</dbReference>
<keyword evidence="7" id="KW-0732">Signal</keyword>
<sequence>MVQRLLLSSLFLCAVAPVFADEPPGGASAPADVKAPIDAQAPVAPAAPPKSAPLDLGDIRAFTAVYSLVKQAYVDDVDDHRLMQAAIRGLLGGLDPHSEYLGKEQMEDLTEDTTGSYAGLGIEVLQVDGSLKVIAPIDDSPAERAGIKAGDTIVRIDGKPVQADDVDSAIAQLRGKPGSPITLSVLHEKQTTPVDIALKREVIRVASAGGRLLEPGYAYLRVSQFQAETGAQLRKRIERLAAENKAPLRGAVLDLRSNPGGLLTAAIEVGDEFLEGGVIVSTRGRIKDSEMTFRATPGDLLAGAPMVVLVDNGTASAAEIVAGALKDNHRALLMGRRTFGKGSVQTVLPLDAEHAVKLTTARYYTPSGISIQAAGIQPDIALADLALSERDSDPSPIVGERDLRNHLKGANEGNAVETPPAADRDLQRDYALNEALNALKALALRAPHAAAAPGKG</sequence>
<dbReference type="InterPro" id="IPR004447">
    <property type="entry name" value="Peptidase_S41A"/>
</dbReference>
<dbReference type="SMART" id="SM00245">
    <property type="entry name" value="TSPc"/>
    <property type="match status" value="1"/>
</dbReference>
<evidence type="ECO:0000313" key="10">
    <source>
        <dbReference type="Proteomes" id="UP000294862"/>
    </source>
</evidence>
<evidence type="ECO:0000256" key="2">
    <source>
        <dbReference type="ARBA" id="ARBA00022670"/>
    </source>
</evidence>
<gene>
    <name evidence="9" type="ORF">EV148_101435</name>
</gene>
<protein>
    <submittedName>
        <fullName evidence="9">Carboxyl-terminal processing protease</fullName>
    </submittedName>
</protein>
<keyword evidence="10" id="KW-1185">Reference proteome</keyword>
<feature type="region of interest" description="Disordered" evidence="6">
    <location>
        <begin position="391"/>
        <end position="422"/>
    </location>
</feature>
<comment type="similarity">
    <text evidence="1 5">Belongs to the peptidase S41A family.</text>
</comment>
<dbReference type="FunFam" id="2.30.42.10:FF:000063">
    <property type="entry name" value="Peptidase, S41 family"/>
    <property type="match status" value="1"/>
</dbReference>
<evidence type="ECO:0000313" key="9">
    <source>
        <dbReference type="EMBL" id="TCO43022.1"/>
    </source>
</evidence>
<dbReference type="SMART" id="SM00228">
    <property type="entry name" value="PDZ"/>
    <property type="match status" value="1"/>
</dbReference>
<dbReference type="OrthoDB" id="9812068at2"/>
<dbReference type="PANTHER" id="PTHR32060:SF30">
    <property type="entry name" value="CARBOXY-TERMINAL PROCESSING PROTEASE CTPA"/>
    <property type="match status" value="1"/>
</dbReference>
<proteinExistence type="inferred from homology"/>
<dbReference type="FunFam" id="3.90.226.10:FF:000029">
    <property type="entry name" value="Peptidase, S41 family"/>
    <property type="match status" value="1"/>
</dbReference>
<dbReference type="InterPro" id="IPR055210">
    <property type="entry name" value="CtpA/B_N"/>
</dbReference>
<dbReference type="InterPro" id="IPR001478">
    <property type="entry name" value="PDZ"/>
</dbReference>
<evidence type="ECO:0000256" key="5">
    <source>
        <dbReference type="RuleBase" id="RU004404"/>
    </source>
</evidence>
<dbReference type="CDD" id="cd07560">
    <property type="entry name" value="Peptidase_S41_CPP"/>
    <property type="match status" value="1"/>
</dbReference>
<evidence type="ECO:0000256" key="6">
    <source>
        <dbReference type="SAM" id="MobiDB-lite"/>
    </source>
</evidence>
<dbReference type="Pfam" id="PF13180">
    <property type="entry name" value="PDZ_2"/>
    <property type="match status" value="1"/>
</dbReference>
<feature type="chain" id="PRO_5020387733" evidence="7">
    <location>
        <begin position="21"/>
        <end position="456"/>
    </location>
</feature>
<dbReference type="Gene3D" id="2.30.42.10">
    <property type="match status" value="1"/>
</dbReference>
<dbReference type="RefSeq" id="WP_131992768.1">
    <property type="nucleotide sequence ID" value="NZ_SLWQ01000001.1"/>
</dbReference>
<dbReference type="GO" id="GO:0008236">
    <property type="term" value="F:serine-type peptidase activity"/>
    <property type="evidence" value="ECO:0007669"/>
    <property type="project" value="UniProtKB-KW"/>
</dbReference>
<comment type="caution">
    <text evidence="9">The sequence shown here is derived from an EMBL/GenBank/DDBJ whole genome shotgun (WGS) entry which is preliminary data.</text>
</comment>
<keyword evidence="2 5" id="KW-0645">Protease</keyword>
<dbReference type="AlphaFoldDB" id="A0A4R2IFP0"/>
<dbReference type="CDD" id="cd06782">
    <property type="entry name" value="cpPDZ_CPP-like"/>
    <property type="match status" value="1"/>
</dbReference>